<evidence type="ECO:0000256" key="1">
    <source>
        <dbReference type="SAM" id="MobiDB-lite"/>
    </source>
</evidence>
<accession>A0A6J7EAB4</accession>
<dbReference type="InterPro" id="IPR038726">
    <property type="entry name" value="PDDEXK_AddAB-type"/>
</dbReference>
<dbReference type="AlphaFoldDB" id="A0A6J7EAB4"/>
<evidence type="ECO:0000313" key="3">
    <source>
        <dbReference type="EMBL" id="CAB4878778.1"/>
    </source>
</evidence>
<dbReference type="InterPro" id="IPR011604">
    <property type="entry name" value="PDDEXK-like_dom_sf"/>
</dbReference>
<dbReference type="EMBL" id="CAFBLK010000265">
    <property type="protein sequence ID" value="CAB4878778.1"/>
    <property type="molecule type" value="Genomic_DNA"/>
</dbReference>
<protein>
    <submittedName>
        <fullName evidence="3">Unannotated protein</fullName>
    </submittedName>
</protein>
<dbReference type="Gene3D" id="3.90.320.10">
    <property type="match status" value="1"/>
</dbReference>
<proteinExistence type="predicted"/>
<feature type="domain" description="PD-(D/E)XK endonuclease-like" evidence="2">
    <location>
        <begin position="26"/>
        <end position="262"/>
    </location>
</feature>
<dbReference type="Pfam" id="PF12705">
    <property type="entry name" value="PDDEXK_1"/>
    <property type="match status" value="1"/>
</dbReference>
<reference evidence="3" key="1">
    <citation type="submission" date="2020-05" db="EMBL/GenBank/DDBJ databases">
        <authorList>
            <person name="Chiriac C."/>
            <person name="Salcher M."/>
            <person name="Ghai R."/>
            <person name="Kavagutti S V."/>
        </authorList>
    </citation>
    <scope>NUCLEOTIDE SEQUENCE</scope>
</reference>
<evidence type="ECO:0000259" key="2">
    <source>
        <dbReference type="Pfam" id="PF12705"/>
    </source>
</evidence>
<name>A0A6J7EAB4_9ZZZZ</name>
<sequence length="272" mass="29918">MPTKSSKPASSGDPILGASSGKKRRHSVSSCNEYERCPRRYEYGYVLRLPQDRHVPTAWRYGSVVHAALEAAYKKVLRGVPLAQTKPVALAALSAAWVKEDMPDDAEWIARAEEVVADAIEKDPIGVAEILGVEQYFKSSMNAGLEFGGFSDLVLRRDERTVEIVDHKVTSHASTAEDLQMNAQLNLYGFFALEKYSWADRVVVTHHYPPLRSTVSAELLPEKMQEVVASLGGLARQAEADTEFAPCPGEYCSSCPWADRCDAAPESARSAK</sequence>
<feature type="region of interest" description="Disordered" evidence="1">
    <location>
        <begin position="1"/>
        <end position="29"/>
    </location>
</feature>
<organism evidence="3">
    <name type="scientific">freshwater metagenome</name>
    <dbReference type="NCBI Taxonomy" id="449393"/>
    <lineage>
        <taxon>unclassified sequences</taxon>
        <taxon>metagenomes</taxon>
        <taxon>ecological metagenomes</taxon>
    </lineage>
</organism>
<gene>
    <name evidence="3" type="ORF">UFOPK3317_01311</name>
</gene>